<feature type="region of interest" description="Disordered" evidence="1">
    <location>
        <begin position="993"/>
        <end position="1020"/>
    </location>
</feature>
<sequence>MANPAAASVPDLLSILIQNIIVGGEEENQGNSDGPLSIWCDNSSFPVKQEKFNFGVEEEIENQGNSDGPLPILCDNSSKEEKFSFEDMVTNNDVLSPLDLELVWSEDDGESINGLPRQRNLFTVAAEAPYLPLKIVLPEDDDKSSEFIDGLPHRKSLFRVAADEFGAPYLPDQKSINSVENFWGVDDRKKKYLSHLRGNSFIGYFIDGIIDAKTCVGMLRSIATEYGYRSIYNVAKMATETIAAAKKGRESPPNKHSFCVEAKNLLCGDERLGNVAATVKKPDSLHPLSSLENSEIFRKMKNPTTKGVCLDWSETAAQIDAASCRKVAALTNLICAIIMPAYTFDEVMALSGESERAILRQHAAGGIAKDTKDVVDEMCVLACIHSLVQYFSSSTYHLFSAPLRLPPFDKHPVVNLQGSKFFFPDEKVETNVVATMSAPAHSTFVLNCRNKRRSKVCETTGGITAHVKLRQTKKEVNARRRDPFVHMKKEERPLLTRNVLILSGNYGWFGLTLGHTPSPDILFAENNYDGLFSPGVIRRYRNETIGATPFRNRYLDLRFWGLEITEAMGYTSCFRIRPASLCNSNNMFTADISPGKANNNNNRWTGNVVEGLKNPFVTRMGYPQWYNSKGLGDIFEKVDLKDHVAALDYTMDKFVKLMEGDQRWKANQDEKVSVLKNCITLLVLRLNHLAERMDEEFGEPVSPKTLKKAADDDGEAARSSSSNSRRRQMCNNVESAIIAAVQQHGKMAGEKKRQKILKTKETLADLHTAFKHATSAISVCRMLVDECQKNPERFFDGECRIAAHDLYKYMYRNSARQYIRSSLIRGVKMSVLWRRPYDECADRALAGVPRCRFPQLIVGVENFEEKRRIEGKEELLLPGLQIFNTRDVNPKPMHHILLSMVYGKELAKDISAMNCLEWMKWCTDTVGEKTKEEEFAPLVRKRCLMYNNNRGREYNRKRGREEEEDRTSNIISETIHDESIPVYDIKFPAAASKRGGTKNKEHEEDEAVGEEEEEKMSSPEAFAWPRKKKAVWKKLHTTNKMRTGRLGYKDVYIVALTSLPQKLSNEVSNVANDMGFQIPNL</sequence>
<feature type="region of interest" description="Disordered" evidence="1">
    <location>
        <begin position="695"/>
        <end position="728"/>
    </location>
</feature>
<feature type="compositionally biased region" description="Acidic residues" evidence="1">
    <location>
        <begin position="1003"/>
        <end position="1014"/>
    </location>
</feature>
<name>A0A401IPR6_9VIRU</name>
<accession>A0A401IPR6</accession>
<evidence type="ECO:0000313" key="2">
    <source>
        <dbReference type="EMBL" id="GBG35591.1"/>
    </source>
</evidence>
<evidence type="ECO:0000256" key="1">
    <source>
        <dbReference type="SAM" id="MobiDB-lite"/>
    </source>
</evidence>
<comment type="caution">
    <text evidence="2">The sequence shown here is derived from an EMBL/GenBank/DDBJ whole genome shotgun (WGS) entry which is preliminary data.</text>
</comment>
<organism evidence="2">
    <name type="scientific">Sesarmops intermedium nimavirus</name>
    <dbReference type="NCBI Taxonomy" id="2133796"/>
    <lineage>
        <taxon>Viruses</taxon>
        <taxon>Viruses incertae sedis</taxon>
        <taxon>Naldaviricetes</taxon>
        <taxon>Nimaviridae</taxon>
    </lineage>
</organism>
<reference evidence="2" key="1">
    <citation type="journal article" date="2018" name="J. Virol.">
        <title>Crustacean Genome Exploration Reveals the Evolutionary Origin of White Spot Syndrome Virus.</title>
        <authorList>
            <person name="Kawato S."/>
            <person name="Shitara A."/>
            <person name="Wang Y."/>
            <person name="Nozaki R."/>
            <person name="Kondo H."/>
            <person name="Hirono I."/>
        </authorList>
    </citation>
    <scope>NUCLEOTIDE SEQUENCE</scope>
    <source>
        <strain evidence="2">Kochi-1</strain>
    </source>
</reference>
<dbReference type="EMBL" id="BFCG01000003">
    <property type="protein sequence ID" value="GBG35591.1"/>
    <property type="molecule type" value="Genomic_DNA"/>
</dbReference>
<proteinExistence type="predicted"/>
<protein>
    <submittedName>
        <fullName evidence="2">Wsv226-like protein</fullName>
    </submittedName>
</protein>